<comment type="caution">
    <text evidence="6">The sequence shown here is derived from an EMBL/GenBank/DDBJ whole genome shotgun (WGS) entry which is preliminary data.</text>
</comment>
<dbReference type="InterPro" id="IPR042081">
    <property type="entry name" value="RNA_2'-PTrans_C"/>
</dbReference>
<dbReference type="Proteomes" id="UP000287171">
    <property type="component" value="Unassembled WGS sequence"/>
</dbReference>
<reference evidence="7" key="1">
    <citation type="submission" date="2018-12" db="EMBL/GenBank/DDBJ databases">
        <title>Tengunoibacter tsumagoiensis gen. nov., sp. nov., Dictyobacter kobayashii sp. nov., D. alpinus sp. nov., and D. joshuensis sp. nov. and description of Dictyobacteraceae fam. nov. within the order Ktedonobacterales isolated from Tengu-no-mugimeshi.</title>
        <authorList>
            <person name="Wang C.M."/>
            <person name="Zheng Y."/>
            <person name="Sakai Y."/>
            <person name="Toyoda A."/>
            <person name="Minakuchi Y."/>
            <person name="Abe K."/>
            <person name="Yokota A."/>
            <person name="Yabe S."/>
        </authorList>
    </citation>
    <scope>NUCLEOTIDE SEQUENCE [LARGE SCALE GENOMIC DNA]</scope>
    <source>
        <strain evidence="7">Uno16</strain>
    </source>
</reference>
<protein>
    <recommendedName>
        <fullName evidence="5">Probable RNA 2'-phosphotransferase</fullName>
        <ecNumber evidence="5">2.7.1.-</ecNumber>
    </recommendedName>
</protein>
<sequence length="183" mass="20961">MEIDLVQLSRTMAYALRHQPARFGLTLDAEGWVEVEDLVEALRKHHHNWQQMNVVDIEAVLALPGKQRYELRAGRIRAYYGHSVQQRMTREKATPPVHLFHGTTPAAYEQIRQTGLRPMGRQYVHLSEDVETALDVARRRTSQPVILLVSALDAHQHNIAFYLGNDSVWLADSIPTTFLTKQT</sequence>
<evidence type="ECO:0000256" key="4">
    <source>
        <dbReference type="ARBA" id="ARBA00025212"/>
    </source>
</evidence>
<evidence type="ECO:0000256" key="5">
    <source>
        <dbReference type="HAMAP-Rule" id="MF_00299"/>
    </source>
</evidence>
<evidence type="ECO:0000313" key="6">
    <source>
        <dbReference type="EMBL" id="GCE25738.1"/>
    </source>
</evidence>
<dbReference type="SUPFAM" id="SSF56399">
    <property type="entry name" value="ADP-ribosylation"/>
    <property type="match status" value="1"/>
</dbReference>
<dbReference type="Gene3D" id="1.10.10.970">
    <property type="entry name" value="RNA 2'-phosphotransferase, Tpt1/KptA family, N-terminal domain"/>
    <property type="match status" value="1"/>
</dbReference>
<dbReference type="HAMAP" id="MF_00299">
    <property type="entry name" value="KptA"/>
    <property type="match status" value="1"/>
</dbReference>
<comment type="similarity">
    <text evidence="1 5">Belongs to the KptA/TPT1 family.</text>
</comment>
<comment type="function">
    <text evidence="4 5">Removes the 2'-phosphate from RNA via an intermediate in which the phosphate is ADP-ribosylated by NAD followed by a presumed transesterification to release the RNA and generate ADP-ribose 1''-2''-cyclic phosphate (APPR&gt;P). May function as an ADP-ribosylase.</text>
</comment>
<dbReference type="PANTHER" id="PTHR12684">
    <property type="entry name" value="PUTATIVE PHOSPHOTRANSFERASE"/>
    <property type="match status" value="1"/>
</dbReference>
<evidence type="ECO:0000256" key="3">
    <source>
        <dbReference type="ARBA" id="ARBA00023027"/>
    </source>
</evidence>
<dbReference type="GO" id="GO:0003950">
    <property type="term" value="F:NAD+ poly-ADP-ribosyltransferase activity"/>
    <property type="evidence" value="ECO:0007669"/>
    <property type="project" value="InterPro"/>
</dbReference>
<dbReference type="OrthoDB" id="4537997at2"/>
<organism evidence="6 7">
    <name type="scientific">Dictyobacter alpinus</name>
    <dbReference type="NCBI Taxonomy" id="2014873"/>
    <lineage>
        <taxon>Bacteria</taxon>
        <taxon>Bacillati</taxon>
        <taxon>Chloroflexota</taxon>
        <taxon>Ktedonobacteria</taxon>
        <taxon>Ktedonobacterales</taxon>
        <taxon>Dictyobacteraceae</taxon>
        <taxon>Dictyobacter</taxon>
    </lineage>
</organism>
<evidence type="ECO:0000256" key="1">
    <source>
        <dbReference type="ARBA" id="ARBA00009836"/>
    </source>
</evidence>
<dbReference type="RefSeq" id="WP_126626289.1">
    <property type="nucleotide sequence ID" value="NZ_BIFT01000001.1"/>
</dbReference>
<dbReference type="PANTHER" id="PTHR12684:SF2">
    <property type="entry name" value="TRNA 2'-PHOSPHOTRANSFERASE 1"/>
    <property type="match status" value="1"/>
</dbReference>
<gene>
    <name evidence="5 6" type="primary">kptA</name>
    <name evidence="6" type="ORF">KDA_12220</name>
</gene>
<dbReference type="InterPro" id="IPR022928">
    <property type="entry name" value="RNA_2'-PTrans_KptA"/>
</dbReference>
<dbReference type="Pfam" id="PF01885">
    <property type="entry name" value="PTS_2-RNA"/>
    <property type="match status" value="1"/>
</dbReference>
<dbReference type="InterPro" id="IPR042080">
    <property type="entry name" value="RNA_2'-PTrans_N"/>
</dbReference>
<dbReference type="Gene3D" id="3.20.170.30">
    <property type="match status" value="1"/>
</dbReference>
<dbReference type="InterPro" id="IPR002745">
    <property type="entry name" value="Ptrans_KptA/Tpt1"/>
</dbReference>
<keyword evidence="3 5" id="KW-0520">NAD</keyword>
<name>A0A402B327_9CHLR</name>
<dbReference type="AlphaFoldDB" id="A0A402B327"/>
<dbReference type="EC" id="2.7.1.-" evidence="5"/>
<evidence type="ECO:0000313" key="7">
    <source>
        <dbReference type="Proteomes" id="UP000287171"/>
    </source>
</evidence>
<proteinExistence type="inferred from homology"/>
<evidence type="ECO:0000256" key="2">
    <source>
        <dbReference type="ARBA" id="ARBA00022679"/>
    </source>
</evidence>
<keyword evidence="7" id="KW-1185">Reference proteome</keyword>
<dbReference type="EMBL" id="BIFT01000001">
    <property type="protein sequence ID" value="GCE25738.1"/>
    <property type="molecule type" value="Genomic_DNA"/>
</dbReference>
<keyword evidence="2 5" id="KW-0808">Transferase</keyword>
<dbReference type="GO" id="GO:0006388">
    <property type="term" value="P:tRNA splicing, via endonucleolytic cleavage and ligation"/>
    <property type="evidence" value="ECO:0007669"/>
    <property type="project" value="UniProtKB-UniRule"/>
</dbReference>
<accession>A0A402B327</accession>
<dbReference type="GO" id="GO:0000215">
    <property type="term" value="F:tRNA 2'-phosphotransferase activity"/>
    <property type="evidence" value="ECO:0007669"/>
    <property type="project" value="TreeGrafter"/>
</dbReference>